<dbReference type="InterPro" id="IPR036162">
    <property type="entry name" value="Resolvase-like_N_sf"/>
</dbReference>
<sequence>MTVYGYVCSGSLHVDDLDRALFTSGCSQVFDDLVVSTLARAPGWRKLVGTVRAGDTVRVADWNNLSRDVETAEFITSTLTHLGVHVETL</sequence>
<name>A0ABN3SLU1_9ACTN</name>
<feature type="domain" description="Resolvase/invertase-type recombinase catalytic" evidence="1">
    <location>
        <begin position="26"/>
        <end position="88"/>
    </location>
</feature>
<dbReference type="Proteomes" id="UP001500994">
    <property type="component" value="Unassembled WGS sequence"/>
</dbReference>
<dbReference type="EMBL" id="BAAARK010000025">
    <property type="protein sequence ID" value="GAA2680321.1"/>
    <property type="molecule type" value="Genomic_DNA"/>
</dbReference>
<organism evidence="2 3">
    <name type="scientific">Streptomyces lunalinharesii</name>
    <dbReference type="NCBI Taxonomy" id="333384"/>
    <lineage>
        <taxon>Bacteria</taxon>
        <taxon>Bacillati</taxon>
        <taxon>Actinomycetota</taxon>
        <taxon>Actinomycetes</taxon>
        <taxon>Kitasatosporales</taxon>
        <taxon>Streptomycetaceae</taxon>
        <taxon>Streptomyces</taxon>
    </lineage>
</organism>
<reference evidence="2 3" key="1">
    <citation type="journal article" date="2019" name="Int. J. Syst. Evol. Microbiol.">
        <title>The Global Catalogue of Microorganisms (GCM) 10K type strain sequencing project: providing services to taxonomists for standard genome sequencing and annotation.</title>
        <authorList>
            <consortium name="The Broad Institute Genomics Platform"/>
            <consortium name="The Broad Institute Genome Sequencing Center for Infectious Disease"/>
            <person name="Wu L."/>
            <person name="Ma J."/>
        </authorList>
    </citation>
    <scope>NUCLEOTIDE SEQUENCE [LARGE SCALE GENOMIC DNA]</scope>
    <source>
        <strain evidence="2 3">JCM 16374</strain>
    </source>
</reference>
<protein>
    <recommendedName>
        <fullName evidence="1">Resolvase/invertase-type recombinase catalytic domain-containing protein</fullName>
    </recommendedName>
</protein>
<dbReference type="Pfam" id="PF00239">
    <property type="entry name" value="Resolvase"/>
    <property type="match status" value="1"/>
</dbReference>
<dbReference type="Gene3D" id="3.40.50.1390">
    <property type="entry name" value="Resolvase, N-terminal catalytic domain"/>
    <property type="match status" value="1"/>
</dbReference>
<evidence type="ECO:0000313" key="2">
    <source>
        <dbReference type="EMBL" id="GAA2680321.1"/>
    </source>
</evidence>
<proteinExistence type="predicted"/>
<gene>
    <name evidence="2" type="ORF">GCM10009864_60940</name>
</gene>
<keyword evidence="3" id="KW-1185">Reference proteome</keyword>
<dbReference type="InterPro" id="IPR006119">
    <property type="entry name" value="Resolv_N"/>
</dbReference>
<accession>A0ABN3SLU1</accession>
<dbReference type="SUPFAM" id="SSF53041">
    <property type="entry name" value="Resolvase-like"/>
    <property type="match status" value="1"/>
</dbReference>
<dbReference type="RefSeq" id="WP_344581951.1">
    <property type="nucleotide sequence ID" value="NZ_BAAARK010000025.1"/>
</dbReference>
<comment type="caution">
    <text evidence="2">The sequence shown here is derived from an EMBL/GenBank/DDBJ whole genome shotgun (WGS) entry which is preliminary data.</text>
</comment>
<evidence type="ECO:0000259" key="1">
    <source>
        <dbReference type="Pfam" id="PF00239"/>
    </source>
</evidence>
<evidence type="ECO:0000313" key="3">
    <source>
        <dbReference type="Proteomes" id="UP001500994"/>
    </source>
</evidence>